<feature type="non-terminal residue" evidence="1">
    <location>
        <position position="120"/>
    </location>
</feature>
<comment type="caution">
    <text evidence="1">The sequence shown here is derived from an EMBL/GenBank/DDBJ whole genome shotgun (WGS) entry which is preliminary data.</text>
</comment>
<protein>
    <submittedName>
        <fullName evidence="1">7716_t:CDS:1</fullName>
    </submittedName>
</protein>
<evidence type="ECO:0000313" key="2">
    <source>
        <dbReference type="Proteomes" id="UP000789901"/>
    </source>
</evidence>
<proteinExistence type="predicted"/>
<sequence length="120" mass="13133">MVGRAVQRSSQNHVQLLGFSIEQIANATRTTFKVKTDLQCSVALIHGYKHRNAQLNQFFASISNAVILLGFAISKLSSSAPISEQTQFIISQDRIATMSSTNSAVNFIKKDPHALNVSVK</sequence>
<accession>A0ABN7VAU1</accession>
<dbReference type="EMBL" id="CAJVQB010011610">
    <property type="protein sequence ID" value="CAG8749073.1"/>
    <property type="molecule type" value="Genomic_DNA"/>
</dbReference>
<evidence type="ECO:0000313" key="1">
    <source>
        <dbReference type="EMBL" id="CAG8749073.1"/>
    </source>
</evidence>
<keyword evidence="2" id="KW-1185">Reference proteome</keyword>
<gene>
    <name evidence="1" type="ORF">GMARGA_LOCUS16183</name>
</gene>
<dbReference type="Proteomes" id="UP000789901">
    <property type="component" value="Unassembled WGS sequence"/>
</dbReference>
<name>A0ABN7VAU1_GIGMA</name>
<reference evidence="1 2" key="1">
    <citation type="submission" date="2021-06" db="EMBL/GenBank/DDBJ databases">
        <authorList>
            <person name="Kallberg Y."/>
            <person name="Tangrot J."/>
            <person name="Rosling A."/>
        </authorList>
    </citation>
    <scope>NUCLEOTIDE SEQUENCE [LARGE SCALE GENOMIC DNA]</scope>
    <source>
        <strain evidence="1 2">120-4 pot B 10/14</strain>
    </source>
</reference>
<organism evidence="1 2">
    <name type="scientific">Gigaspora margarita</name>
    <dbReference type="NCBI Taxonomy" id="4874"/>
    <lineage>
        <taxon>Eukaryota</taxon>
        <taxon>Fungi</taxon>
        <taxon>Fungi incertae sedis</taxon>
        <taxon>Mucoromycota</taxon>
        <taxon>Glomeromycotina</taxon>
        <taxon>Glomeromycetes</taxon>
        <taxon>Diversisporales</taxon>
        <taxon>Gigasporaceae</taxon>
        <taxon>Gigaspora</taxon>
    </lineage>
</organism>